<evidence type="ECO:0000256" key="5">
    <source>
        <dbReference type="ARBA" id="ARBA00022837"/>
    </source>
</evidence>
<dbReference type="PANTHER" id="PTHR16469:SF27">
    <property type="entry name" value="UBIQUITIN-ASSOCIATED AND SH3 DOMAIN-CONTAINING BA-RELATED"/>
    <property type="match status" value="1"/>
</dbReference>
<feature type="transmembrane region" description="Helical" evidence="9">
    <location>
        <begin position="1185"/>
        <end position="1206"/>
    </location>
</feature>
<dbReference type="EMBL" id="CAMXCT030005090">
    <property type="protein sequence ID" value="CAL4798667.1"/>
    <property type="molecule type" value="Genomic_DNA"/>
</dbReference>
<keyword evidence="3 9" id="KW-0812">Transmembrane</keyword>
<sequence length="1475" mass="164641">MPHLASHDDPEQEERPRSVSSNVAVAVVRHAERADASSTFDTWCTSDDAAAFPWDPPITERGFQQTSYLAQELASKHVDFKVIITSPFLRCLQTAMVLAEYFDADVLVDNELGEVMNTEIFETAPPLPPRPWTKVTAALKTNFCTDRLKAGRFMGKAPQWPESSQRARLRYANRFLEYLRRARHTKKSCLLVTHGHMVQVCATILPATASRRVLSVDYAAAVLAVCHRAGRGDIAEMQGMSAMMGSKEAVNSKSSSFHLPKISKREVETDQQSQLQEGNELMQQARLKYWDVWLEGVRTVSTSTRVPQVLQQVHQFQESLGRSYQDMVRLLGVLPPPEEFGDGDQAISESADSIDCQTTSSLAMYQDPSMIPSSPRSAVSGKSGRSTPSVAPSLPRMNVKTFKEVELSLPSSSLAARRARKSDSGALGLSLAPLGPASSDPILEVEPMESQAKGVDENVFSTLKSFHDFDADASGELSTSEVQAVLEAMGCSPFKGTLQRLIDAVDANGSGTLDFNEFLSLLLVYRQTDGFSHKEIRQMHRSFCRFAMADANNVKKVALGPLELVPHYRLSNALIFEFGAQAADLARQLAKQDQRIMRRGKSLWMMASSTTVAKNEGPAGLTFRQFVTWSRRMKEAEINEYVRQFKRFDQSQDGVLDRSEVKQVLKEMGYMPLRSNIQDLFRSVDADGDGTVNLEEYLDLMEYFKRWDGFTREEAAELLTIFKRHASTDGEISTMQIMDILRASGRTNSLRKTQQLVAKVDVDETHSLDFKVWLEPMVSAMTNFSPNLADVVHSKPSEIELGNGDEAIFDEDDLPSRGNTRDDAVLMDALDGEGDFDQPLPPKAPRAPRFPGLSAGTSPAVSVSGDFRRLVQELIQQHIAEVSEAQRAGAPGVFDSTLEPLGSSSRLLGGVETDEFRGDSFQEAVEAASMSLPLGVLPRGSPAVTASELCQKYASMSVPLGSYARVRRNSASELMCQQHMGKELQAGPLLQALDHHPQFMDAVRSMSQKRSSSNPLITISREETPLKPPRNSASMTFFDTKDFPDVESLTWYGRLAEWLQSSSFEGIIAVALLANVLWMAVSLQVNGGKTGNELGIINDEKVTADSDEWKILTQVVDTFFAVFFASEVTLRIAILRCKFWRVWMNFIDVLVSLAAIVEVAFVYTVKLPVEPMLFRLLRVGKLIRAIRMVAMTSVLASLQLLVKCLVASRDMLWWSFCLLAFVQCVAGMILSTLCQDFLSHEEYDSAVRKEVYMYYGTFTRTVLTMFEILFANWSPPCRVLVDNLSEWFSIFFLLYRCVLGFAVLNVVNAVFVQQTMKTASSDEELAFRQKERDKAMYTRKVKKLFRAMDFSGDGSISIEEFAKLVASPKLQFWISQLELEYHDLLSLFEFLDNGDGQITLNEFIEGAARLRGTAKALDVWRMETKVGVLFEEVLNVLKGKNPVPVDSEDLVQDVFDQSLFKHIQTTARSRQVSPE</sequence>
<dbReference type="SMART" id="SM00054">
    <property type="entry name" value="EFh"/>
    <property type="match status" value="6"/>
</dbReference>
<evidence type="ECO:0000256" key="3">
    <source>
        <dbReference type="ARBA" id="ARBA00022692"/>
    </source>
</evidence>
<evidence type="ECO:0000256" key="9">
    <source>
        <dbReference type="SAM" id="Phobius"/>
    </source>
</evidence>
<dbReference type="EMBL" id="CAMXCT020005090">
    <property type="protein sequence ID" value="CAL1164730.1"/>
    <property type="molecule type" value="Genomic_DNA"/>
</dbReference>
<dbReference type="Proteomes" id="UP001152797">
    <property type="component" value="Unassembled WGS sequence"/>
</dbReference>
<dbReference type="InterPro" id="IPR002048">
    <property type="entry name" value="EF_hand_dom"/>
</dbReference>
<feature type="domain" description="EF-hand" evidence="10">
    <location>
        <begin position="636"/>
        <end position="671"/>
    </location>
</feature>
<dbReference type="InterPro" id="IPR013078">
    <property type="entry name" value="His_Pase_superF_clade-1"/>
</dbReference>
<dbReference type="CDD" id="cd00051">
    <property type="entry name" value="EFh"/>
    <property type="match status" value="3"/>
</dbReference>
<dbReference type="Gene3D" id="1.10.238.10">
    <property type="entry name" value="EF-hand"/>
    <property type="match status" value="3"/>
</dbReference>
<keyword evidence="4" id="KW-0677">Repeat</keyword>
<evidence type="ECO:0000256" key="2">
    <source>
        <dbReference type="ARBA" id="ARBA00005253"/>
    </source>
</evidence>
<evidence type="ECO:0000256" key="6">
    <source>
        <dbReference type="ARBA" id="ARBA00022989"/>
    </source>
</evidence>
<dbReference type="InterPro" id="IPR005821">
    <property type="entry name" value="Ion_trans_dom"/>
</dbReference>
<dbReference type="Gene3D" id="3.40.50.1240">
    <property type="entry name" value="Phosphoglycerate mutase-like"/>
    <property type="match status" value="1"/>
</dbReference>
<evidence type="ECO:0000313" key="14">
    <source>
        <dbReference type="Proteomes" id="UP001152797"/>
    </source>
</evidence>
<organism evidence="11">
    <name type="scientific">Cladocopium goreaui</name>
    <dbReference type="NCBI Taxonomy" id="2562237"/>
    <lineage>
        <taxon>Eukaryota</taxon>
        <taxon>Sar</taxon>
        <taxon>Alveolata</taxon>
        <taxon>Dinophyceae</taxon>
        <taxon>Suessiales</taxon>
        <taxon>Symbiodiniaceae</taxon>
        <taxon>Cladocopium</taxon>
    </lineage>
</organism>
<dbReference type="Pfam" id="PF00300">
    <property type="entry name" value="His_Phos_1"/>
    <property type="match status" value="1"/>
</dbReference>
<keyword evidence="14" id="KW-1185">Reference proteome</keyword>
<proteinExistence type="inferred from homology"/>
<feature type="transmembrane region" description="Helical" evidence="9">
    <location>
        <begin position="1212"/>
        <end position="1230"/>
    </location>
</feature>
<dbReference type="GO" id="GO:0005509">
    <property type="term" value="F:calcium ion binding"/>
    <property type="evidence" value="ECO:0007669"/>
    <property type="project" value="InterPro"/>
</dbReference>
<evidence type="ECO:0000256" key="7">
    <source>
        <dbReference type="ARBA" id="ARBA00023136"/>
    </source>
</evidence>
<comment type="subcellular location">
    <subcellularLocation>
        <location evidence="1">Membrane</location>
        <topology evidence="1">Multi-pass membrane protein</topology>
    </subcellularLocation>
</comment>
<dbReference type="Gene3D" id="1.10.287.70">
    <property type="match status" value="1"/>
</dbReference>
<feature type="transmembrane region" description="Helical" evidence="9">
    <location>
        <begin position="1290"/>
        <end position="1311"/>
    </location>
</feature>
<reference evidence="12" key="2">
    <citation type="submission" date="2024-04" db="EMBL/GenBank/DDBJ databases">
        <authorList>
            <person name="Chen Y."/>
            <person name="Shah S."/>
            <person name="Dougan E. K."/>
            <person name="Thang M."/>
            <person name="Chan C."/>
        </authorList>
    </citation>
    <scope>NUCLEOTIDE SEQUENCE [LARGE SCALE GENOMIC DNA]</scope>
</reference>
<evidence type="ECO:0000256" key="4">
    <source>
        <dbReference type="ARBA" id="ARBA00022737"/>
    </source>
</evidence>
<evidence type="ECO:0000313" key="11">
    <source>
        <dbReference type="EMBL" id="CAI4011355.1"/>
    </source>
</evidence>
<evidence type="ECO:0000259" key="10">
    <source>
        <dbReference type="PROSITE" id="PS50222"/>
    </source>
</evidence>
<dbReference type="PANTHER" id="PTHR16469">
    <property type="entry name" value="UBIQUITIN-ASSOCIATED AND SH3 DOMAIN-CONTAINING BA-RELATED"/>
    <property type="match status" value="1"/>
</dbReference>
<evidence type="ECO:0000256" key="8">
    <source>
        <dbReference type="SAM" id="MobiDB-lite"/>
    </source>
</evidence>
<dbReference type="Pfam" id="PF00520">
    <property type="entry name" value="Ion_trans"/>
    <property type="match status" value="1"/>
</dbReference>
<feature type="domain" description="EF-hand" evidence="10">
    <location>
        <begin position="457"/>
        <end position="492"/>
    </location>
</feature>
<feature type="transmembrane region" description="Helical" evidence="9">
    <location>
        <begin position="1142"/>
        <end position="1165"/>
    </location>
</feature>
<dbReference type="InterPro" id="IPR018247">
    <property type="entry name" value="EF_Hand_1_Ca_BS"/>
</dbReference>
<feature type="domain" description="EF-hand" evidence="10">
    <location>
        <begin position="672"/>
        <end position="707"/>
    </location>
</feature>
<keyword evidence="6 9" id="KW-1133">Transmembrane helix</keyword>
<name>A0A9P1DKK2_9DINO</name>
<dbReference type="Pfam" id="PF13202">
    <property type="entry name" value="EF-hand_5"/>
    <property type="match status" value="2"/>
</dbReference>
<feature type="region of interest" description="Disordered" evidence="8">
    <location>
        <begin position="1"/>
        <end position="21"/>
    </location>
</feature>
<dbReference type="InterPro" id="IPR051710">
    <property type="entry name" value="Phosphatase_SH3-domain"/>
</dbReference>
<feature type="domain" description="EF-hand" evidence="10">
    <location>
        <begin position="493"/>
        <end position="528"/>
    </location>
</feature>
<keyword evidence="7 9" id="KW-0472">Membrane</keyword>
<dbReference type="SUPFAM" id="SSF81324">
    <property type="entry name" value="Voltage-gated potassium channels"/>
    <property type="match status" value="1"/>
</dbReference>
<accession>A0A9P1DKK2</accession>
<feature type="region of interest" description="Disordered" evidence="8">
    <location>
        <begin position="365"/>
        <end position="395"/>
    </location>
</feature>
<dbReference type="PROSITE" id="PS00018">
    <property type="entry name" value="EF_HAND_1"/>
    <property type="match status" value="5"/>
</dbReference>
<dbReference type="EMBL" id="CAMXCT010005090">
    <property type="protein sequence ID" value="CAI4011355.1"/>
    <property type="molecule type" value="Genomic_DNA"/>
</dbReference>
<feature type="compositionally biased region" description="Basic and acidic residues" evidence="8">
    <location>
        <begin position="1"/>
        <end position="17"/>
    </location>
</feature>
<comment type="caution">
    <text evidence="11">The sequence shown here is derived from an EMBL/GenBank/DDBJ whole genome shotgun (WGS) entry which is preliminary data.</text>
</comment>
<dbReference type="Pfam" id="PF13499">
    <property type="entry name" value="EF-hand_7"/>
    <property type="match status" value="1"/>
</dbReference>
<keyword evidence="5" id="KW-0106">Calcium</keyword>
<dbReference type="OrthoDB" id="433690at2759"/>
<feature type="domain" description="EF-hand" evidence="10">
    <location>
        <begin position="1336"/>
        <end position="1371"/>
    </location>
</feature>
<dbReference type="SUPFAM" id="SSF47473">
    <property type="entry name" value="EF-hand"/>
    <property type="match status" value="2"/>
</dbReference>
<dbReference type="Gene3D" id="1.20.120.350">
    <property type="entry name" value="Voltage-gated potassium channels. Chain C"/>
    <property type="match status" value="1"/>
</dbReference>
<evidence type="ECO:0000313" key="12">
    <source>
        <dbReference type="EMBL" id="CAL1164730.1"/>
    </source>
</evidence>
<dbReference type="InterPro" id="IPR027359">
    <property type="entry name" value="Volt_channel_dom_sf"/>
</dbReference>
<dbReference type="InterPro" id="IPR011992">
    <property type="entry name" value="EF-hand-dom_pair"/>
</dbReference>
<dbReference type="InterPro" id="IPR029033">
    <property type="entry name" value="His_PPase_superfam"/>
</dbReference>
<dbReference type="SMART" id="SM00855">
    <property type="entry name" value="PGAM"/>
    <property type="match status" value="1"/>
</dbReference>
<dbReference type="PROSITE" id="PS50222">
    <property type="entry name" value="EF_HAND_2"/>
    <property type="match status" value="5"/>
</dbReference>
<evidence type="ECO:0000256" key="1">
    <source>
        <dbReference type="ARBA" id="ARBA00004141"/>
    </source>
</evidence>
<dbReference type="GO" id="GO:0016020">
    <property type="term" value="C:membrane"/>
    <property type="evidence" value="ECO:0007669"/>
    <property type="project" value="UniProtKB-SubCell"/>
</dbReference>
<dbReference type="GO" id="GO:0043226">
    <property type="term" value="C:organelle"/>
    <property type="evidence" value="ECO:0007669"/>
    <property type="project" value="UniProtKB-ARBA"/>
</dbReference>
<dbReference type="CDD" id="cd07067">
    <property type="entry name" value="HP_PGM_like"/>
    <property type="match status" value="1"/>
</dbReference>
<gene>
    <name evidence="11" type="ORF">C1SCF055_LOCUS36528</name>
</gene>
<protein>
    <submittedName>
        <fullName evidence="13">Calmodulin-like protein 12 (Touch-induced calmodulin-related protein 3)</fullName>
    </submittedName>
</protein>
<evidence type="ECO:0000313" key="13">
    <source>
        <dbReference type="EMBL" id="CAL4798667.1"/>
    </source>
</evidence>
<dbReference type="SUPFAM" id="SSF53254">
    <property type="entry name" value="Phosphoglycerate mutase-like"/>
    <property type="match status" value="1"/>
</dbReference>
<feature type="transmembrane region" description="Helical" evidence="9">
    <location>
        <begin position="1251"/>
        <end position="1270"/>
    </location>
</feature>
<reference evidence="11" key="1">
    <citation type="submission" date="2022-10" db="EMBL/GenBank/DDBJ databases">
        <authorList>
            <person name="Chen Y."/>
            <person name="Dougan E. K."/>
            <person name="Chan C."/>
            <person name="Rhodes N."/>
            <person name="Thang M."/>
        </authorList>
    </citation>
    <scope>NUCLEOTIDE SEQUENCE</scope>
</reference>
<dbReference type="GO" id="GO:0005216">
    <property type="term" value="F:monoatomic ion channel activity"/>
    <property type="evidence" value="ECO:0007669"/>
    <property type="project" value="InterPro"/>
</dbReference>
<dbReference type="FunFam" id="1.10.238.10:FF:000178">
    <property type="entry name" value="Calmodulin-2 A"/>
    <property type="match status" value="2"/>
</dbReference>
<comment type="similarity">
    <text evidence="2">Belongs to the centrin family.</text>
</comment>